<accession>A0A4R3T9U2</accession>
<comment type="caution">
    <text evidence="1">The sequence shown here is derived from an EMBL/GenBank/DDBJ whole genome shotgun (WGS) entry which is preliminary data.</text>
</comment>
<keyword evidence="2" id="KW-1185">Reference proteome</keyword>
<dbReference type="RefSeq" id="WP_132225003.1">
    <property type="nucleotide sequence ID" value="NZ_JANKBG010000013.1"/>
</dbReference>
<dbReference type="Proteomes" id="UP000295773">
    <property type="component" value="Unassembled WGS sequence"/>
</dbReference>
<protein>
    <submittedName>
        <fullName evidence="1">GDSL-like lipase/acylhydrolase family protein</fullName>
    </submittedName>
</protein>
<evidence type="ECO:0000313" key="2">
    <source>
        <dbReference type="Proteomes" id="UP000295773"/>
    </source>
</evidence>
<dbReference type="SUPFAM" id="SSF52266">
    <property type="entry name" value="SGNH hydrolase"/>
    <property type="match status" value="1"/>
</dbReference>
<gene>
    <name evidence="1" type="ORF">EDD61_11346</name>
</gene>
<dbReference type="InterPro" id="IPR036514">
    <property type="entry name" value="SGNH_hydro_sf"/>
</dbReference>
<dbReference type="EMBL" id="SMBP01000013">
    <property type="protein sequence ID" value="TCU58422.1"/>
    <property type="molecule type" value="Genomic_DNA"/>
</dbReference>
<proteinExistence type="predicted"/>
<dbReference type="Gene3D" id="3.40.50.1110">
    <property type="entry name" value="SGNH hydrolase"/>
    <property type="match status" value="1"/>
</dbReference>
<dbReference type="AlphaFoldDB" id="A0A4R3T9U2"/>
<sequence>MNETTTAKKEKTYVNYLSEKKRNKAIYAMLPYYENVIILGDSLAESILDYRLLRKKNVIAKRGRCVDMIEGDIQRAICMAPEMIILEYGKNDILHFRDNFTSFITLYRKHIHTLKEELPETTLYVNSLIPMGQCQLERIGGLEVFKTCNSLLQLMCEKEGIGFIDNSALIEWKDELFEFDGIHPKYPFYPKWLYHMADITGLLKRNFII</sequence>
<evidence type="ECO:0000313" key="1">
    <source>
        <dbReference type="EMBL" id="TCU58422.1"/>
    </source>
</evidence>
<dbReference type="GO" id="GO:0016787">
    <property type="term" value="F:hydrolase activity"/>
    <property type="evidence" value="ECO:0007669"/>
    <property type="project" value="UniProtKB-KW"/>
</dbReference>
<keyword evidence="1" id="KW-0378">Hydrolase</keyword>
<organism evidence="1 2">
    <name type="scientific">Longicatena caecimuris</name>
    <dbReference type="NCBI Taxonomy" id="1796635"/>
    <lineage>
        <taxon>Bacteria</taxon>
        <taxon>Bacillati</taxon>
        <taxon>Bacillota</taxon>
        <taxon>Erysipelotrichia</taxon>
        <taxon>Erysipelotrichales</taxon>
        <taxon>Erysipelotrichaceae</taxon>
        <taxon>Longicatena</taxon>
    </lineage>
</organism>
<reference evidence="1 2" key="1">
    <citation type="submission" date="2019-03" db="EMBL/GenBank/DDBJ databases">
        <title>Genomic Encyclopedia of Type Strains, Phase IV (KMG-IV): sequencing the most valuable type-strain genomes for metagenomic binning, comparative biology and taxonomic classification.</title>
        <authorList>
            <person name="Goeker M."/>
        </authorList>
    </citation>
    <scope>NUCLEOTIDE SEQUENCE [LARGE SCALE GENOMIC DNA]</scope>
    <source>
        <strain evidence="1 2">DSM 29481</strain>
    </source>
</reference>
<name>A0A4R3T9U2_9FIRM</name>